<dbReference type="Proteomes" id="UP000317778">
    <property type="component" value="Unassembled WGS sequence"/>
</dbReference>
<gene>
    <name evidence="3" type="ORF">CEE36_01140</name>
</gene>
<sequence length="229" mass="25362">MPRIFAVIGLGTFGSAVALELARRGYEVFACDRDPDKIEELGSELANAVELDATDEKSLRDAGLDEVDTALVSFGDSIADSLLVTMLLKGIGVREVVVKVTDERHARLVKRIGADRVIFPERDIAIRLVENLLSPHIFEFIELSEEYSVVEIAAPKKMIGRKLLDLHLRKRFGVNVIAIRSKVPVVNKKGLPDIEEKVNIAPGGEDEIREGDTLVILGRDQDIERVKKL</sequence>
<dbReference type="InterPro" id="IPR036721">
    <property type="entry name" value="RCK_C_sf"/>
</dbReference>
<accession>A0A532VBN1</accession>
<dbReference type="GO" id="GO:0008324">
    <property type="term" value="F:monoatomic cation transmembrane transporter activity"/>
    <property type="evidence" value="ECO:0007669"/>
    <property type="project" value="InterPro"/>
</dbReference>
<evidence type="ECO:0000259" key="1">
    <source>
        <dbReference type="PROSITE" id="PS51201"/>
    </source>
</evidence>
<dbReference type="SUPFAM" id="SSF116726">
    <property type="entry name" value="TrkA C-terminal domain-like"/>
    <property type="match status" value="1"/>
</dbReference>
<dbReference type="InterPro" id="IPR036291">
    <property type="entry name" value="NAD(P)-bd_dom_sf"/>
</dbReference>
<evidence type="ECO:0000313" key="3">
    <source>
        <dbReference type="EMBL" id="TKJ44377.1"/>
    </source>
</evidence>
<dbReference type="Pfam" id="PF02254">
    <property type="entry name" value="TrkA_N"/>
    <property type="match status" value="1"/>
</dbReference>
<dbReference type="EMBL" id="NJBO01000001">
    <property type="protein sequence ID" value="TKJ44377.1"/>
    <property type="molecule type" value="Genomic_DNA"/>
</dbReference>
<evidence type="ECO:0000313" key="4">
    <source>
        <dbReference type="Proteomes" id="UP000317778"/>
    </source>
</evidence>
<feature type="domain" description="RCK C-terminal" evidence="2">
    <location>
        <begin position="135"/>
        <end position="229"/>
    </location>
</feature>
<dbReference type="SUPFAM" id="SSF51735">
    <property type="entry name" value="NAD(P)-binding Rossmann-fold domains"/>
    <property type="match status" value="1"/>
</dbReference>
<dbReference type="InterPro" id="IPR003148">
    <property type="entry name" value="RCK_N"/>
</dbReference>
<dbReference type="GO" id="GO:0006813">
    <property type="term" value="P:potassium ion transport"/>
    <property type="evidence" value="ECO:0007669"/>
    <property type="project" value="InterPro"/>
</dbReference>
<proteinExistence type="predicted"/>
<protein>
    <submittedName>
        <fullName evidence="3">Potassium uptake system protein</fullName>
    </submittedName>
</protein>
<dbReference type="PANTHER" id="PTHR43833">
    <property type="entry name" value="POTASSIUM CHANNEL PROTEIN 2-RELATED-RELATED"/>
    <property type="match status" value="1"/>
</dbReference>
<dbReference type="Gene3D" id="3.40.50.720">
    <property type="entry name" value="NAD(P)-binding Rossmann-like Domain"/>
    <property type="match status" value="1"/>
</dbReference>
<dbReference type="Pfam" id="PF02080">
    <property type="entry name" value="TrkA_C"/>
    <property type="match status" value="1"/>
</dbReference>
<dbReference type="AlphaFoldDB" id="A0A532VBN1"/>
<dbReference type="InterPro" id="IPR006037">
    <property type="entry name" value="RCK_C"/>
</dbReference>
<dbReference type="PROSITE" id="PS51202">
    <property type="entry name" value="RCK_C"/>
    <property type="match status" value="1"/>
</dbReference>
<dbReference type="PANTHER" id="PTHR43833:SF7">
    <property type="entry name" value="KTR SYSTEM POTASSIUM UPTAKE PROTEIN C"/>
    <property type="match status" value="1"/>
</dbReference>
<dbReference type="Gene3D" id="3.30.70.1450">
    <property type="entry name" value="Regulator of K+ conductance, C-terminal domain"/>
    <property type="match status" value="1"/>
</dbReference>
<reference evidence="3 4" key="1">
    <citation type="submission" date="2017-06" db="EMBL/GenBank/DDBJ databases">
        <title>Novel microbial phyla capable of carbon fixation and sulfur reduction in deep-sea sediments.</title>
        <authorList>
            <person name="Huang J."/>
            <person name="Baker B."/>
            <person name="Wang Y."/>
        </authorList>
    </citation>
    <scope>NUCLEOTIDE SEQUENCE [LARGE SCALE GENOMIC DNA]</scope>
    <source>
        <strain evidence="3">B3_TA06</strain>
    </source>
</reference>
<feature type="domain" description="RCK N-terminal" evidence="1">
    <location>
        <begin position="2"/>
        <end position="118"/>
    </location>
</feature>
<dbReference type="PROSITE" id="PS51201">
    <property type="entry name" value="RCK_N"/>
    <property type="match status" value="1"/>
</dbReference>
<comment type="caution">
    <text evidence="3">The sequence shown here is derived from an EMBL/GenBank/DDBJ whole genome shotgun (WGS) entry which is preliminary data.</text>
</comment>
<organism evidence="3 4">
    <name type="scientific">candidate division TA06 bacterium B3_TA06</name>
    <dbReference type="NCBI Taxonomy" id="2012487"/>
    <lineage>
        <taxon>Bacteria</taxon>
        <taxon>Bacteria division TA06</taxon>
    </lineage>
</organism>
<evidence type="ECO:0000259" key="2">
    <source>
        <dbReference type="PROSITE" id="PS51202"/>
    </source>
</evidence>
<name>A0A532VBN1_UNCT6</name>
<dbReference type="InterPro" id="IPR050721">
    <property type="entry name" value="Trk_Ktr_HKT_K-transport"/>
</dbReference>